<sequence>MRTNIEIDDTLMEAAMKAAGSATKKAAVEEGLRLIVRLGEQRDLRKLRGSLQWEGSLEDMRRDA</sequence>
<dbReference type="RefSeq" id="WP_194213959.1">
    <property type="nucleotide sequence ID" value="NZ_CP061205.1"/>
</dbReference>
<dbReference type="EMBL" id="JBHRSL010000010">
    <property type="protein sequence ID" value="MFC3052377.1"/>
    <property type="molecule type" value="Genomic_DNA"/>
</dbReference>
<dbReference type="InterPro" id="IPR019239">
    <property type="entry name" value="VapB_antitoxin"/>
</dbReference>
<reference evidence="2" key="1">
    <citation type="journal article" date="2019" name="Int. J. Syst. Evol. Microbiol.">
        <title>The Global Catalogue of Microorganisms (GCM) 10K type strain sequencing project: providing services to taxonomists for standard genome sequencing and annotation.</title>
        <authorList>
            <consortium name="The Broad Institute Genomics Platform"/>
            <consortium name="The Broad Institute Genome Sequencing Center for Infectious Disease"/>
            <person name="Wu L."/>
            <person name="Ma J."/>
        </authorList>
    </citation>
    <scope>NUCLEOTIDE SEQUENCE [LARGE SCALE GENOMIC DNA]</scope>
    <source>
        <strain evidence="2">KCTC 62164</strain>
    </source>
</reference>
<protein>
    <submittedName>
        <fullName evidence="1">Type II toxin-antitoxin system VapB family antitoxin</fullName>
    </submittedName>
</protein>
<dbReference type="Pfam" id="PF09957">
    <property type="entry name" value="VapB_antitoxin"/>
    <property type="match status" value="1"/>
</dbReference>
<evidence type="ECO:0000313" key="2">
    <source>
        <dbReference type="Proteomes" id="UP001595444"/>
    </source>
</evidence>
<gene>
    <name evidence="1" type="ORF">ACFOKA_10730</name>
</gene>
<name>A0ABV7D6W0_9PROT</name>
<proteinExistence type="predicted"/>
<organism evidence="1 2">
    <name type="scientific">Kordiimonas pumila</name>
    <dbReference type="NCBI Taxonomy" id="2161677"/>
    <lineage>
        <taxon>Bacteria</taxon>
        <taxon>Pseudomonadati</taxon>
        <taxon>Pseudomonadota</taxon>
        <taxon>Alphaproteobacteria</taxon>
        <taxon>Kordiimonadales</taxon>
        <taxon>Kordiimonadaceae</taxon>
        <taxon>Kordiimonas</taxon>
    </lineage>
</organism>
<evidence type="ECO:0000313" key="1">
    <source>
        <dbReference type="EMBL" id="MFC3052377.1"/>
    </source>
</evidence>
<keyword evidence="2" id="KW-1185">Reference proteome</keyword>
<dbReference type="Proteomes" id="UP001595444">
    <property type="component" value="Unassembled WGS sequence"/>
</dbReference>
<accession>A0ABV7D6W0</accession>
<comment type="caution">
    <text evidence="1">The sequence shown here is derived from an EMBL/GenBank/DDBJ whole genome shotgun (WGS) entry which is preliminary data.</text>
</comment>